<dbReference type="Gene3D" id="3.40.50.720">
    <property type="entry name" value="NAD(P)-binding Rossmann-like Domain"/>
    <property type="match status" value="1"/>
</dbReference>
<reference evidence="2" key="1">
    <citation type="submission" date="2016-08" db="EMBL/GenBank/DDBJ databases">
        <authorList>
            <person name="Varghese N."/>
            <person name="Submissions Spin"/>
        </authorList>
    </citation>
    <scope>NUCLEOTIDE SEQUENCE [LARGE SCALE GENOMIC DNA]</scope>
    <source>
        <strain evidence="2">HAMBI 2971</strain>
    </source>
</reference>
<sequence>MAAYRLHRGVDIRDVADAHTAALTNSGDPFQRHIISATTPFEPEDCASLATDAASVTRLRAPALAAEFDRRKWPLSQKIDRIYASILADTPQLALSFRL</sequence>
<dbReference type="EMBL" id="FMAH01000050">
    <property type="protein sequence ID" value="SCB45728.1"/>
    <property type="molecule type" value="Genomic_DNA"/>
</dbReference>
<protein>
    <submittedName>
        <fullName evidence="1">Uncharacterized protein</fullName>
    </submittedName>
</protein>
<accession>A0A1C3X0F2</accession>
<evidence type="ECO:0000313" key="1">
    <source>
        <dbReference type="EMBL" id="SCB45728.1"/>
    </source>
</evidence>
<dbReference type="RefSeq" id="WP_208858711.1">
    <property type="nucleotide sequence ID" value="NZ_FMAH01000050.1"/>
</dbReference>
<dbReference type="STRING" id="411945.GA0061102_10509"/>
<name>A0A1C3X0F2_9HYPH</name>
<dbReference type="Proteomes" id="UP000199435">
    <property type="component" value="Unassembled WGS sequence"/>
</dbReference>
<organism evidence="1 2">
    <name type="scientific">Rhizobium miluonense</name>
    <dbReference type="NCBI Taxonomy" id="411945"/>
    <lineage>
        <taxon>Bacteria</taxon>
        <taxon>Pseudomonadati</taxon>
        <taxon>Pseudomonadota</taxon>
        <taxon>Alphaproteobacteria</taxon>
        <taxon>Hyphomicrobiales</taxon>
        <taxon>Rhizobiaceae</taxon>
        <taxon>Rhizobium/Agrobacterium group</taxon>
        <taxon>Rhizobium</taxon>
    </lineage>
</organism>
<gene>
    <name evidence="1" type="ORF">GA0061102_10509</name>
</gene>
<proteinExistence type="predicted"/>
<keyword evidence="2" id="KW-1185">Reference proteome</keyword>
<evidence type="ECO:0000313" key="2">
    <source>
        <dbReference type="Proteomes" id="UP000199435"/>
    </source>
</evidence>
<dbReference type="AlphaFoldDB" id="A0A1C3X0F2"/>